<sequence>MRKPFILRWLVWRTLCAVVLCAAATACTVVGPNYHVPENAAIHRNAAAAGFDAGKETSFSANPLPPKWWQLYRDPKLDSLIEKAFAANTDLRIAAANLARAHAALEEVADARNPVITANAGPNYGRESGAALGSPVPLPNQGGYDVGARVSYQVDLFGKIARAVEAARADEQAAQAGRDLAHVTVAADTARAYADVCSTNRQMSVAQRSIDLQSKFVGLTEKSVRAGRGSPLDVSRARAQLEQLRAALPPLQSQHRVALYRLAVLTGEVPGTIGRDIAECRTPPRLNTPIPVGDGAALLRRRPDIRQAERALAGATARIGVATADLYPSISLGLSAGSTGLLSQFGAANAFRWSLGSLISWTLPMTGPARSRIAQAEAGSEAALARFDATVLNALRETESALTVYARGLDRNARLRSARDQSALASQQAHKLYDYGRTDFLTALDADRSLANAESALASSDAQLVADQVALFLALGGGWESESGLQE</sequence>
<keyword evidence="2" id="KW-1134">Transmembrane beta strand</keyword>
<keyword evidence="2" id="KW-0812">Transmembrane</keyword>
<keyword evidence="2" id="KW-0564">Palmitate</keyword>
<dbReference type="InterPro" id="IPR010131">
    <property type="entry name" value="MdtP/NodT-like"/>
</dbReference>
<dbReference type="AlphaFoldDB" id="A0A4R3I3S4"/>
<dbReference type="GO" id="GO:0005886">
    <property type="term" value="C:plasma membrane"/>
    <property type="evidence" value="ECO:0007669"/>
    <property type="project" value="UniProtKB-SubCell"/>
</dbReference>
<dbReference type="Gene3D" id="1.20.1600.10">
    <property type="entry name" value="Outer membrane efflux proteins (OEP)"/>
    <property type="match status" value="1"/>
</dbReference>
<reference evidence="3 4" key="1">
    <citation type="submission" date="2019-03" db="EMBL/GenBank/DDBJ databases">
        <title>Genomic Encyclopedia of Type Strains, Phase IV (KMG-IV): sequencing the most valuable type-strain genomes for metagenomic binning, comparative biology and taxonomic classification.</title>
        <authorList>
            <person name="Goeker M."/>
        </authorList>
    </citation>
    <scope>NUCLEOTIDE SEQUENCE [LARGE SCALE GENOMIC DNA]</scope>
    <source>
        <strain evidence="3 4">DSM 7445</strain>
    </source>
</reference>
<dbReference type="EMBL" id="SLZQ01000001">
    <property type="protein sequence ID" value="TCS39355.1"/>
    <property type="molecule type" value="Genomic_DNA"/>
</dbReference>
<dbReference type="PANTHER" id="PTHR30203">
    <property type="entry name" value="OUTER MEMBRANE CATION EFFLUX PROTEIN"/>
    <property type="match status" value="1"/>
</dbReference>
<evidence type="ECO:0000313" key="3">
    <source>
        <dbReference type="EMBL" id="TCS39355.1"/>
    </source>
</evidence>
<comment type="subcellular location">
    <subcellularLocation>
        <location evidence="2">Cell membrane</location>
        <topology evidence="2">Lipid-anchor</topology>
    </subcellularLocation>
</comment>
<evidence type="ECO:0000256" key="2">
    <source>
        <dbReference type="RuleBase" id="RU362097"/>
    </source>
</evidence>
<organism evidence="3 4">
    <name type="scientific">Paucimonas lemoignei</name>
    <name type="common">Pseudomonas lemoignei</name>
    <dbReference type="NCBI Taxonomy" id="29443"/>
    <lineage>
        <taxon>Bacteria</taxon>
        <taxon>Pseudomonadati</taxon>
        <taxon>Pseudomonadota</taxon>
        <taxon>Betaproteobacteria</taxon>
        <taxon>Burkholderiales</taxon>
        <taxon>Burkholderiaceae</taxon>
        <taxon>Paucimonas</taxon>
    </lineage>
</organism>
<protein>
    <submittedName>
        <fullName evidence="3">NodT family efflux transporter outer membrane factor (OMF) lipoprotein</fullName>
    </submittedName>
</protein>
<comment type="similarity">
    <text evidence="1 2">Belongs to the outer membrane factor (OMF) (TC 1.B.17) family.</text>
</comment>
<dbReference type="InterPro" id="IPR003423">
    <property type="entry name" value="OMP_efflux"/>
</dbReference>
<dbReference type="NCBIfam" id="TIGR01845">
    <property type="entry name" value="outer_NodT"/>
    <property type="match status" value="1"/>
</dbReference>
<accession>A0A4R3I3S4</accession>
<gene>
    <name evidence="3" type="ORF">EDC30_101311</name>
</gene>
<keyword evidence="4" id="KW-1185">Reference proteome</keyword>
<dbReference type="Pfam" id="PF02321">
    <property type="entry name" value="OEP"/>
    <property type="match status" value="2"/>
</dbReference>
<name>A0A4R3I3S4_PAULE</name>
<proteinExistence type="inferred from homology"/>
<evidence type="ECO:0000256" key="1">
    <source>
        <dbReference type="ARBA" id="ARBA00007613"/>
    </source>
</evidence>
<dbReference type="OrthoDB" id="9770517at2"/>
<dbReference type="PANTHER" id="PTHR30203:SF21">
    <property type="entry name" value="OUTER MEMBRANE COMPONENT OF MULTIDRUG EFFLUX PUMP-RELATED"/>
    <property type="match status" value="1"/>
</dbReference>
<dbReference type="Proteomes" id="UP000295382">
    <property type="component" value="Unassembled WGS sequence"/>
</dbReference>
<keyword evidence="2" id="KW-0472">Membrane</keyword>
<comment type="caution">
    <text evidence="3">The sequence shown here is derived from an EMBL/GenBank/DDBJ whole genome shotgun (WGS) entry which is preliminary data.</text>
</comment>
<dbReference type="Gene3D" id="2.20.200.10">
    <property type="entry name" value="Outer membrane efflux proteins (OEP)"/>
    <property type="match status" value="1"/>
</dbReference>
<keyword evidence="2" id="KW-0732">Signal</keyword>
<dbReference type="RefSeq" id="WP_132256637.1">
    <property type="nucleotide sequence ID" value="NZ_SLZQ01000001.1"/>
</dbReference>
<feature type="signal peptide" evidence="2">
    <location>
        <begin position="1"/>
        <end position="26"/>
    </location>
</feature>
<keyword evidence="2 3" id="KW-0449">Lipoprotein</keyword>
<dbReference type="GO" id="GO:0015562">
    <property type="term" value="F:efflux transmembrane transporter activity"/>
    <property type="evidence" value="ECO:0007669"/>
    <property type="project" value="InterPro"/>
</dbReference>
<evidence type="ECO:0000313" key="4">
    <source>
        <dbReference type="Proteomes" id="UP000295382"/>
    </source>
</evidence>
<dbReference type="PROSITE" id="PS51257">
    <property type="entry name" value="PROKAR_LIPOPROTEIN"/>
    <property type="match status" value="1"/>
</dbReference>
<dbReference type="SUPFAM" id="SSF56954">
    <property type="entry name" value="Outer membrane efflux proteins (OEP)"/>
    <property type="match status" value="1"/>
</dbReference>
<feature type="chain" id="PRO_5021038004" evidence="2">
    <location>
        <begin position="27"/>
        <end position="487"/>
    </location>
</feature>